<sequence>MLTFCLLEAVIETPLQLAEDMLVKSDHSDKLVMTTSCPIDIIRSWLSRIEQTQEQLLEPWFERARANLLLAHFLIVSLTTMNFRPFELLGDAIPSMGPLDDGKNHSDYGLGSTSENRLSMCQLQQLSALVSTLRPDAAFWIDSICVPKAGHARKKAISMIARTYQDAEAYLVLDSSLQLMKSTGSLGAKLLAVLTSGWMRRLWILQEGMLAKQLYIQFADANKALGDLIPQTSDMLLQRYQADLAAELFRLMKRSGYGTYTIGNASRSLRWRDTTRATDEALAVASLLGIQIFPFCDLPGEERMRMILGLEVISYPRPDERRTDEVLVSSSNRKAVWLSISQFNLAAGAPTVRAQSNACHDIATNFVPDPNDVGQLLSSPVAYLHAVELSAISRFRVKKKFTTLGPTT</sequence>
<protein>
    <recommendedName>
        <fullName evidence="3">Heterokaryon incompatibility domain-containing protein</fullName>
    </recommendedName>
</protein>
<dbReference type="OrthoDB" id="2426273at2759"/>
<reference evidence="2" key="2">
    <citation type="journal article" date="2013" name="PLoS Genet.">
        <title>Comparative genome structure, secondary metabolite, and effector coding capacity across Cochliobolus pathogens.</title>
        <authorList>
            <person name="Condon B.J."/>
            <person name="Leng Y."/>
            <person name="Wu D."/>
            <person name="Bushley K.E."/>
            <person name="Ohm R.A."/>
            <person name="Otillar R."/>
            <person name="Martin J."/>
            <person name="Schackwitz W."/>
            <person name="Grimwood J."/>
            <person name="MohdZainudin N."/>
            <person name="Xue C."/>
            <person name="Wang R."/>
            <person name="Manning V.A."/>
            <person name="Dhillon B."/>
            <person name="Tu Z.J."/>
            <person name="Steffenson B.J."/>
            <person name="Salamov A."/>
            <person name="Sun H."/>
            <person name="Lowry S."/>
            <person name="LaButti K."/>
            <person name="Han J."/>
            <person name="Copeland A."/>
            <person name="Lindquist E."/>
            <person name="Barry K."/>
            <person name="Schmutz J."/>
            <person name="Baker S.E."/>
            <person name="Ciuffetti L.M."/>
            <person name="Grigoriev I.V."/>
            <person name="Zhong S."/>
            <person name="Turgeon B.G."/>
        </authorList>
    </citation>
    <scope>NUCLEOTIDE SEQUENCE [LARGE SCALE GENOMIC DNA]</scope>
    <source>
        <strain evidence="2">ND90Pr / ATCC 201652</strain>
    </source>
</reference>
<dbReference type="KEGG" id="bsc:COCSADRAFT_26723"/>
<dbReference type="RefSeq" id="XP_007699735.1">
    <property type="nucleotide sequence ID" value="XM_007701545.1"/>
</dbReference>
<dbReference type="HOGENOM" id="CLU_674401_0_0_1"/>
<keyword evidence="2" id="KW-1185">Reference proteome</keyword>
<dbReference type="eggNOG" id="ENOG502SP5X">
    <property type="taxonomic scope" value="Eukaryota"/>
</dbReference>
<proteinExistence type="predicted"/>
<reference evidence="1 2" key="1">
    <citation type="journal article" date="2012" name="PLoS Pathog.">
        <title>Diverse lifestyles and strategies of plant pathogenesis encoded in the genomes of eighteen Dothideomycetes fungi.</title>
        <authorList>
            <person name="Ohm R.A."/>
            <person name="Feau N."/>
            <person name="Henrissat B."/>
            <person name="Schoch C.L."/>
            <person name="Horwitz B.A."/>
            <person name="Barry K.W."/>
            <person name="Condon B.J."/>
            <person name="Copeland A.C."/>
            <person name="Dhillon B."/>
            <person name="Glaser F."/>
            <person name="Hesse C.N."/>
            <person name="Kosti I."/>
            <person name="LaButti K."/>
            <person name="Lindquist E.A."/>
            <person name="Lucas S."/>
            <person name="Salamov A.A."/>
            <person name="Bradshaw R.E."/>
            <person name="Ciuffetti L."/>
            <person name="Hamelin R.C."/>
            <person name="Kema G.H.J."/>
            <person name="Lawrence C."/>
            <person name="Scott J.A."/>
            <person name="Spatafora J.W."/>
            <person name="Turgeon B.G."/>
            <person name="de Wit P.J.G.M."/>
            <person name="Zhong S."/>
            <person name="Goodwin S.B."/>
            <person name="Grigoriev I.V."/>
        </authorList>
    </citation>
    <scope>NUCLEOTIDE SEQUENCE [LARGE SCALE GENOMIC DNA]</scope>
    <source>
        <strain evidence="2">ND90Pr / ATCC 201652</strain>
    </source>
</reference>
<dbReference type="PANTHER" id="PTHR39596:SF2">
    <property type="entry name" value="HET DOMAIN PROTEIN (AFU_ORTHOLOGUE AFUA_1G17550)-RELATED"/>
    <property type="match status" value="1"/>
</dbReference>
<accession>M2RCS0</accession>
<name>M2RCS0_COCSN</name>
<evidence type="ECO:0008006" key="3">
    <source>
        <dbReference type="Google" id="ProtNLM"/>
    </source>
</evidence>
<dbReference type="EMBL" id="KB445643">
    <property type="protein sequence ID" value="EMD64584.1"/>
    <property type="molecule type" value="Genomic_DNA"/>
</dbReference>
<evidence type="ECO:0000313" key="1">
    <source>
        <dbReference type="EMBL" id="EMD64584.1"/>
    </source>
</evidence>
<evidence type="ECO:0000313" key="2">
    <source>
        <dbReference type="Proteomes" id="UP000016934"/>
    </source>
</evidence>
<organism evidence="1 2">
    <name type="scientific">Cochliobolus sativus (strain ND90Pr / ATCC 201652)</name>
    <name type="common">Common root rot and spot blotch fungus</name>
    <name type="synonym">Bipolaris sorokiniana</name>
    <dbReference type="NCBI Taxonomy" id="665912"/>
    <lineage>
        <taxon>Eukaryota</taxon>
        <taxon>Fungi</taxon>
        <taxon>Dikarya</taxon>
        <taxon>Ascomycota</taxon>
        <taxon>Pezizomycotina</taxon>
        <taxon>Dothideomycetes</taxon>
        <taxon>Pleosporomycetidae</taxon>
        <taxon>Pleosporales</taxon>
        <taxon>Pleosporineae</taxon>
        <taxon>Pleosporaceae</taxon>
        <taxon>Bipolaris</taxon>
    </lineage>
</organism>
<dbReference type="Proteomes" id="UP000016934">
    <property type="component" value="Unassembled WGS sequence"/>
</dbReference>
<gene>
    <name evidence="1" type="ORF">COCSADRAFT_26723</name>
</gene>
<dbReference type="PANTHER" id="PTHR39596">
    <property type="match status" value="1"/>
</dbReference>
<dbReference type="GeneID" id="19135550"/>
<dbReference type="AlphaFoldDB" id="M2RCS0"/>